<evidence type="ECO:0000259" key="11">
    <source>
        <dbReference type="Pfam" id="PF18097"/>
    </source>
</evidence>
<dbReference type="FunCoup" id="A0A1Y1YZ08">
    <property type="interactions" value="508"/>
</dbReference>
<dbReference type="Pfam" id="PF04652">
    <property type="entry name" value="Vta1"/>
    <property type="match status" value="1"/>
</dbReference>
<comment type="caution">
    <text evidence="12">The sequence shown here is derived from an EMBL/GenBank/DDBJ whole genome shotgun (WGS) entry which is preliminary data.</text>
</comment>
<dbReference type="Pfam" id="PF18097">
    <property type="entry name" value="Vta1_C"/>
    <property type="match status" value="1"/>
</dbReference>
<keyword evidence="13" id="KW-1185">Reference proteome</keyword>
<dbReference type="PANTHER" id="PTHR46009:SF1">
    <property type="entry name" value="VACUOLAR PROTEIN SORTING-ASSOCIATED PROTEIN VTA1 HOMOLOG"/>
    <property type="match status" value="1"/>
</dbReference>
<dbReference type="GO" id="GO:0015031">
    <property type="term" value="P:protein transport"/>
    <property type="evidence" value="ECO:0007669"/>
    <property type="project" value="UniProtKB-KW"/>
</dbReference>
<protein>
    <submittedName>
        <fullName evidence="12">DUF605-domain-containing protein</fullName>
    </submittedName>
</protein>
<evidence type="ECO:0000256" key="3">
    <source>
        <dbReference type="ARBA" id="ARBA00007895"/>
    </source>
</evidence>
<evidence type="ECO:0000313" key="13">
    <source>
        <dbReference type="Proteomes" id="UP000193498"/>
    </source>
</evidence>
<keyword evidence="4" id="KW-0813">Transport</keyword>
<evidence type="ECO:0000313" key="12">
    <source>
        <dbReference type="EMBL" id="ORY03189.1"/>
    </source>
</evidence>
<evidence type="ECO:0000256" key="4">
    <source>
        <dbReference type="ARBA" id="ARBA00022448"/>
    </source>
</evidence>
<evidence type="ECO:0000256" key="2">
    <source>
        <dbReference type="ARBA" id="ARBA00004496"/>
    </source>
</evidence>
<evidence type="ECO:0000256" key="6">
    <source>
        <dbReference type="ARBA" id="ARBA00022753"/>
    </source>
</evidence>
<dbReference type="STRING" id="1314790.A0A1Y1YZ08"/>
<dbReference type="InterPro" id="IPR044538">
    <property type="entry name" value="Vta1-like"/>
</dbReference>
<reference evidence="12 13" key="1">
    <citation type="submission" date="2016-07" db="EMBL/GenBank/DDBJ databases">
        <title>Pervasive Adenine N6-methylation of Active Genes in Fungi.</title>
        <authorList>
            <consortium name="DOE Joint Genome Institute"/>
            <person name="Mondo S.J."/>
            <person name="Dannebaum R.O."/>
            <person name="Kuo R.C."/>
            <person name="Labutti K."/>
            <person name="Haridas S."/>
            <person name="Kuo A."/>
            <person name="Salamov A."/>
            <person name="Ahrendt S.R."/>
            <person name="Lipzen A."/>
            <person name="Sullivan W."/>
            <person name="Andreopoulos W.B."/>
            <person name="Clum A."/>
            <person name="Lindquist E."/>
            <person name="Daum C."/>
            <person name="Ramamoorthy G.K."/>
            <person name="Gryganskyi A."/>
            <person name="Culley D."/>
            <person name="Magnuson J.K."/>
            <person name="James T.Y."/>
            <person name="O'Malley M.A."/>
            <person name="Stajich J.E."/>
            <person name="Spatafora J.W."/>
            <person name="Visel A."/>
            <person name="Grigoriev I.V."/>
        </authorList>
    </citation>
    <scope>NUCLEOTIDE SEQUENCE [LARGE SCALE GENOMIC DNA]</scope>
    <source>
        <strain evidence="12 13">CBS 931.73</strain>
    </source>
</reference>
<dbReference type="AlphaFoldDB" id="A0A1Y1YZ08"/>
<feature type="compositionally biased region" description="Low complexity" evidence="9">
    <location>
        <begin position="246"/>
        <end position="257"/>
    </location>
</feature>
<evidence type="ECO:0000256" key="5">
    <source>
        <dbReference type="ARBA" id="ARBA00022490"/>
    </source>
</evidence>
<accession>A0A1Y1YZ08</accession>
<dbReference type="InParanoid" id="A0A1Y1YZ08"/>
<dbReference type="InterPro" id="IPR041212">
    <property type="entry name" value="Vta1_C"/>
</dbReference>
<keyword evidence="8" id="KW-0472">Membrane</keyword>
<evidence type="ECO:0000256" key="9">
    <source>
        <dbReference type="SAM" id="MobiDB-lite"/>
    </source>
</evidence>
<evidence type="ECO:0000256" key="8">
    <source>
        <dbReference type="ARBA" id="ARBA00023136"/>
    </source>
</evidence>
<feature type="region of interest" description="Disordered" evidence="9">
    <location>
        <begin position="151"/>
        <end position="363"/>
    </location>
</feature>
<dbReference type="Gene3D" id="1.20.5.420">
    <property type="entry name" value="Immunoglobulin FC, subunit C"/>
    <property type="match status" value="1"/>
</dbReference>
<dbReference type="GO" id="GO:0010008">
    <property type="term" value="C:endosome membrane"/>
    <property type="evidence" value="ECO:0007669"/>
    <property type="project" value="UniProtKB-SubCell"/>
</dbReference>
<evidence type="ECO:0000256" key="1">
    <source>
        <dbReference type="ARBA" id="ARBA00004481"/>
    </source>
</evidence>
<dbReference type="GO" id="GO:0032511">
    <property type="term" value="P:late endosome to vacuole transport via multivesicular body sorting pathway"/>
    <property type="evidence" value="ECO:0007669"/>
    <property type="project" value="InterPro"/>
</dbReference>
<dbReference type="OrthoDB" id="391137at2759"/>
<proteinExistence type="inferred from homology"/>
<evidence type="ECO:0000256" key="7">
    <source>
        <dbReference type="ARBA" id="ARBA00022927"/>
    </source>
</evidence>
<dbReference type="InterPro" id="IPR039431">
    <property type="entry name" value="Vta1/CALS_N"/>
</dbReference>
<organism evidence="12 13">
    <name type="scientific">Basidiobolus meristosporus CBS 931.73</name>
    <dbReference type="NCBI Taxonomy" id="1314790"/>
    <lineage>
        <taxon>Eukaryota</taxon>
        <taxon>Fungi</taxon>
        <taxon>Fungi incertae sedis</taxon>
        <taxon>Zoopagomycota</taxon>
        <taxon>Entomophthoromycotina</taxon>
        <taxon>Basidiobolomycetes</taxon>
        <taxon>Basidiobolales</taxon>
        <taxon>Basidiobolaceae</taxon>
        <taxon>Basidiobolus</taxon>
    </lineage>
</organism>
<dbReference type="InterPro" id="IPR023175">
    <property type="entry name" value="Vta1/CALS_N_sf"/>
</dbReference>
<sequence length="412" mass="46622">MENVPEALRFITPYYQRSKELKNHEPVIAYYCNYYAAKLAIAKGAKDKECQLFLVTLLDNLEQEKRSLGDNEAVNDDDIGKAYIESFAVKVFLNADNEDRAGKASKKTVKTFLAASIFLELLKIFGEIDPEIEEKIKYSKWKATDIMKALKEGRTPHPGPPGWEPTNDMNEDASINESPTADDSVPKIQDFPAPPNFPPQFDQHDQQNFNSPTAPPSQSPFDETNKQEFNNLNSNPSPYQSPPQNFPSFPEFPSNLPGHVSHDGPSSQSSYDQGQTSFGRNDFNEPSDPYGNQHMNNSPHNSNPETGPNFNSGSSHYPSNDPYGYNMRPAQPDYQPQPSFQPPQQPYQQQPQQYRQEPSQDMYTKLDIDPKAISTAQKHSRFAISALEYDDVKTAVENLRKALMILEPYNRK</sequence>
<dbReference type="Proteomes" id="UP000193498">
    <property type="component" value="Unassembled WGS sequence"/>
</dbReference>
<keyword evidence="5" id="KW-0963">Cytoplasm</keyword>
<evidence type="ECO:0000259" key="10">
    <source>
        <dbReference type="Pfam" id="PF04652"/>
    </source>
</evidence>
<feature type="domain" description="Vta1 C-terminal" evidence="11">
    <location>
        <begin position="370"/>
        <end position="407"/>
    </location>
</feature>
<gene>
    <name evidence="12" type="ORF">K493DRAFT_328485</name>
</gene>
<keyword evidence="7" id="KW-0653">Protein transport</keyword>
<feature type="compositionally biased region" description="Polar residues" evidence="9">
    <location>
        <begin position="293"/>
        <end position="318"/>
    </location>
</feature>
<keyword evidence="6" id="KW-0967">Endosome</keyword>
<dbReference type="GO" id="GO:0005771">
    <property type="term" value="C:multivesicular body"/>
    <property type="evidence" value="ECO:0007669"/>
    <property type="project" value="TreeGrafter"/>
</dbReference>
<dbReference type="PANTHER" id="PTHR46009">
    <property type="entry name" value="VACUOLAR PROTEIN SORTING-ASSOCIATED PROTEIN VTA1 HOMOLOG"/>
    <property type="match status" value="1"/>
</dbReference>
<comment type="subcellular location">
    <subcellularLocation>
        <location evidence="2">Cytoplasm</location>
    </subcellularLocation>
    <subcellularLocation>
        <location evidence="1">Endosome membrane</location>
        <topology evidence="1">Peripheral membrane protein</topology>
    </subcellularLocation>
</comment>
<dbReference type="EMBL" id="MCFE01000049">
    <property type="protein sequence ID" value="ORY03189.1"/>
    <property type="molecule type" value="Genomic_DNA"/>
</dbReference>
<feature type="domain" description="Vta1/callose synthase N-terminal" evidence="10">
    <location>
        <begin position="11"/>
        <end position="152"/>
    </location>
</feature>
<feature type="compositionally biased region" description="Polar residues" evidence="9">
    <location>
        <begin position="264"/>
        <end position="279"/>
    </location>
</feature>
<feature type="compositionally biased region" description="Low complexity" evidence="9">
    <location>
        <begin position="346"/>
        <end position="360"/>
    </location>
</feature>
<dbReference type="Gene3D" id="1.25.40.270">
    <property type="entry name" value="Vacuolar protein sorting-associated protein vta1"/>
    <property type="match status" value="1"/>
</dbReference>
<name>A0A1Y1YZ08_9FUNG</name>
<comment type="similarity">
    <text evidence="3">Belongs to the VTA1 family.</text>
</comment>